<feature type="signal peptide" evidence="7">
    <location>
        <begin position="1"/>
        <end position="22"/>
    </location>
</feature>
<evidence type="ECO:0000313" key="9">
    <source>
        <dbReference type="EMBL" id="GJN38046.1"/>
    </source>
</evidence>
<feature type="domain" description="Bulb-type lectin" evidence="8">
    <location>
        <begin position="52"/>
        <end position="182"/>
    </location>
</feature>
<dbReference type="EC" id="2.7.11.1" evidence="2"/>
<evidence type="ECO:0000259" key="8">
    <source>
        <dbReference type="PROSITE" id="PS50927"/>
    </source>
</evidence>
<dbReference type="Proteomes" id="UP001054889">
    <property type="component" value="Unassembled WGS sequence"/>
</dbReference>
<keyword evidence="10" id="KW-1185">Reference proteome</keyword>
<feature type="chain" id="PRO_5043349395" description="non-specific serine/threonine protein kinase" evidence="7">
    <location>
        <begin position="23"/>
        <end position="211"/>
    </location>
</feature>
<dbReference type="Pfam" id="PF01453">
    <property type="entry name" value="B_lectin"/>
    <property type="match status" value="1"/>
</dbReference>
<organism evidence="9 10">
    <name type="scientific">Eleusine coracana subsp. coracana</name>
    <dbReference type="NCBI Taxonomy" id="191504"/>
    <lineage>
        <taxon>Eukaryota</taxon>
        <taxon>Viridiplantae</taxon>
        <taxon>Streptophyta</taxon>
        <taxon>Embryophyta</taxon>
        <taxon>Tracheophyta</taxon>
        <taxon>Spermatophyta</taxon>
        <taxon>Magnoliopsida</taxon>
        <taxon>Liliopsida</taxon>
        <taxon>Poales</taxon>
        <taxon>Poaceae</taxon>
        <taxon>PACMAD clade</taxon>
        <taxon>Chloridoideae</taxon>
        <taxon>Cynodonteae</taxon>
        <taxon>Eleusininae</taxon>
        <taxon>Eleusine</taxon>
    </lineage>
</organism>
<dbReference type="SUPFAM" id="SSF51110">
    <property type="entry name" value="alpha-D-mannose-specific plant lectins"/>
    <property type="match status" value="1"/>
</dbReference>
<protein>
    <recommendedName>
        <fullName evidence="2">non-specific serine/threonine protein kinase</fullName>
        <ecNumber evidence="2">2.7.11.1</ecNumber>
    </recommendedName>
</protein>
<keyword evidence="4" id="KW-0675">Receptor</keyword>
<keyword evidence="3 7" id="KW-0732">Signal</keyword>
<proteinExistence type="predicted"/>
<dbReference type="EMBL" id="BQKI01000095">
    <property type="protein sequence ID" value="GJN38046.1"/>
    <property type="molecule type" value="Genomic_DNA"/>
</dbReference>
<dbReference type="FunFam" id="2.90.10.10:FF:000039">
    <property type="entry name" value="G-type lectin S-receptor-like serine/threonine-protein kinase SD2-5"/>
    <property type="match status" value="1"/>
</dbReference>
<evidence type="ECO:0000313" key="10">
    <source>
        <dbReference type="Proteomes" id="UP001054889"/>
    </source>
</evidence>
<evidence type="ECO:0000256" key="7">
    <source>
        <dbReference type="SAM" id="SignalP"/>
    </source>
</evidence>
<dbReference type="PANTHER" id="PTHR47976">
    <property type="entry name" value="G-TYPE LECTIN S-RECEPTOR-LIKE SERINE/THREONINE-PROTEIN KINASE SD2-5"/>
    <property type="match status" value="1"/>
</dbReference>
<dbReference type="GO" id="GO:0004674">
    <property type="term" value="F:protein serine/threonine kinase activity"/>
    <property type="evidence" value="ECO:0007669"/>
    <property type="project" value="UniProtKB-EC"/>
</dbReference>
<reference evidence="9" key="1">
    <citation type="journal article" date="2018" name="DNA Res.">
        <title>Multiple hybrid de novo genome assembly of finger millet, an orphan allotetraploid crop.</title>
        <authorList>
            <person name="Hatakeyama M."/>
            <person name="Aluri S."/>
            <person name="Balachadran M.T."/>
            <person name="Sivarajan S.R."/>
            <person name="Patrignani A."/>
            <person name="Gruter S."/>
            <person name="Poveda L."/>
            <person name="Shimizu-Inatsugi R."/>
            <person name="Baeten J."/>
            <person name="Francoijs K.J."/>
            <person name="Nataraja K.N."/>
            <person name="Reddy Y.A.N."/>
            <person name="Phadnis S."/>
            <person name="Ravikumar R.L."/>
            <person name="Schlapbach R."/>
            <person name="Sreeman S.M."/>
            <person name="Shimizu K.K."/>
        </authorList>
    </citation>
    <scope>NUCLEOTIDE SEQUENCE</scope>
</reference>
<dbReference type="SMART" id="SM00108">
    <property type="entry name" value="B_lectin"/>
    <property type="match status" value="1"/>
</dbReference>
<evidence type="ECO:0000256" key="1">
    <source>
        <dbReference type="ARBA" id="ARBA00004479"/>
    </source>
</evidence>
<evidence type="ECO:0000256" key="6">
    <source>
        <dbReference type="ARBA" id="ARBA00048679"/>
    </source>
</evidence>
<dbReference type="CDD" id="cd00028">
    <property type="entry name" value="B_lectin"/>
    <property type="match status" value="1"/>
</dbReference>
<evidence type="ECO:0000256" key="3">
    <source>
        <dbReference type="ARBA" id="ARBA00022729"/>
    </source>
</evidence>
<dbReference type="PANTHER" id="PTHR47976:SF9">
    <property type="entry name" value="OS01G0113650 PROTEIN"/>
    <property type="match status" value="1"/>
</dbReference>
<dbReference type="AlphaFoldDB" id="A0AAV5FTJ1"/>
<comment type="caution">
    <text evidence="9">The sequence shown here is derived from an EMBL/GenBank/DDBJ whole genome shotgun (WGS) entry which is preliminary data.</text>
</comment>
<name>A0AAV5FTJ1_ELECO</name>
<dbReference type="GO" id="GO:0016020">
    <property type="term" value="C:membrane"/>
    <property type="evidence" value="ECO:0007669"/>
    <property type="project" value="UniProtKB-SubCell"/>
</dbReference>
<comment type="catalytic activity">
    <reaction evidence="6">
        <text>L-seryl-[protein] + ATP = O-phospho-L-seryl-[protein] + ADP + H(+)</text>
        <dbReference type="Rhea" id="RHEA:17989"/>
        <dbReference type="Rhea" id="RHEA-COMP:9863"/>
        <dbReference type="Rhea" id="RHEA-COMP:11604"/>
        <dbReference type="ChEBI" id="CHEBI:15378"/>
        <dbReference type="ChEBI" id="CHEBI:29999"/>
        <dbReference type="ChEBI" id="CHEBI:30616"/>
        <dbReference type="ChEBI" id="CHEBI:83421"/>
        <dbReference type="ChEBI" id="CHEBI:456216"/>
        <dbReference type="EC" id="2.7.11.1"/>
    </reaction>
</comment>
<sequence>MAAIPFLLAMPILWLLPPGIQAQPGPIGYPDAAAPTHWTNSPSLEHAVNFTDGSAVRAILLFNLYDVYQGPSFAAGFYCMPPCDSFLFAVYIVNADSGGGIVLPVVGMAQVIWAANRGRPVRENSTLSLTADGGLVLRDADGSLVWSAESSSGKAVAGLTITRSGNLVLRDDKNLSVWQSFDAGQRDDADAQHVEHQLSTFLPMISCTSPS</sequence>
<dbReference type="InterPro" id="IPR036426">
    <property type="entry name" value="Bulb-type_lectin_dom_sf"/>
</dbReference>
<dbReference type="Gene3D" id="2.90.10.10">
    <property type="entry name" value="Bulb-type lectin domain"/>
    <property type="match status" value="1"/>
</dbReference>
<accession>A0AAV5FTJ1</accession>
<reference evidence="9" key="2">
    <citation type="submission" date="2021-12" db="EMBL/GenBank/DDBJ databases">
        <title>Resequencing data analysis of finger millet.</title>
        <authorList>
            <person name="Hatakeyama M."/>
            <person name="Aluri S."/>
            <person name="Balachadran M.T."/>
            <person name="Sivarajan S.R."/>
            <person name="Poveda L."/>
            <person name="Shimizu-Inatsugi R."/>
            <person name="Schlapbach R."/>
            <person name="Sreeman S.M."/>
            <person name="Shimizu K.K."/>
        </authorList>
    </citation>
    <scope>NUCLEOTIDE SEQUENCE</scope>
</reference>
<evidence type="ECO:0000256" key="5">
    <source>
        <dbReference type="ARBA" id="ARBA00047899"/>
    </source>
</evidence>
<dbReference type="GO" id="GO:0051707">
    <property type="term" value="P:response to other organism"/>
    <property type="evidence" value="ECO:0007669"/>
    <property type="project" value="UniProtKB-ARBA"/>
</dbReference>
<comment type="subcellular location">
    <subcellularLocation>
        <location evidence="1">Membrane</location>
        <topology evidence="1">Single-pass type I membrane protein</topology>
    </subcellularLocation>
</comment>
<evidence type="ECO:0000256" key="2">
    <source>
        <dbReference type="ARBA" id="ARBA00012513"/>
    </source>
</evidence>
<comment type="catalytic activity">
    <reaction evidence="5">
        <text>L-threonyl-[protein] + ATP = O-phospho-L-threonyl-[protein] + ADP + H(+)</text>
        <dbReference type="Rhea" id="RHEA:46608"/>
        <dbReference type="Rhea" id="RHEA-COMP:11060"/>
        <dbReference type="Rhea" id="RHEA-COMP:11605"/>
        <dbReference type="ChEBI" id="CHEBI:15378"/>
        <dbReference type="ChEBI" id="CHEBI:30013"/>
        <dbReference type="ChEBI" id="CHEBI:30616"/>
        <dbReference type="ChEBI" id="CHEBI:61977"/>
        <dbReference type="ChEBI" id="CHEBI:456216"/>
        <dbReference type="EC" id="2.7.11.1"/>
    </reaction>
</comment>
<gene>
    <name evidence="9" type="primary">gb27054</name>
    <name evidence="9" type="ORF">PR202_gb27054</name>
</gene>
<dbReference type="InterPro" id="IPR001480">
    <property type="entry name" value="Bulb-type_lectin_dom"/>
</dbReference>
<dbReference type="InterPro" id="IPR051343">
    <property type="entry name" value="G-type_lectin_kinases/EP1-like"/>
</dbReference>
<dbReference type="PROSITE" id="PS50927">
    <property type="entry name" value="BULB_LECTIN"/>
    <property type="match status" value="1"/>
</dbReference>
<evidence type="ECO:0000256" key="4">
    <source>
        <dbReference type="ARBA" id="ARBA00023170"/>
    </source>
</evidence>